<gene>
    <name evidence="1" type="ORF">FA95DRAFT_1675707</name>
</gene>
<sequence length="262" mass="29101">MAAQQNRPLHVYPVPWIESTFNSRARTEELLRPELDDGTITQRDFDAARDFYSNIRSYHYYATLYGIAGSTAAFAYGATRRPPMSWGRMSFLGAFMSAGGVVYGMVRRANAHQSFVSALEDRPGFFRALEHVNARTGGPLPLGLPTESSPGRRVGNPEQEPSDKWTGSGAVNDSSSSDSHQARAPSRWDEIRIINTRNAGKRSAWEELRANQHRFPTSTAQVIPTASDSGDDLASEQAKFNAMLEEERKKAEGAQRETGWRS</sequence>
<organism evidence="1 2">
    <name type="scientific">Auriscalpium vulgare</name>
    <dbReference type="NCBI Taxonomy" id="40419"/>
    <lineage>
        <taxon>Eukaryota</taxon>
        <taxon>Fungi</taxon>
        <taxon>Dikarya</taxon>
        <taxon>Basidiomycota</taxon>
        <taxon>Agaricomycotina</taxon>
        <taxon>Agaricomycetes</taxon>
        <taxon>Russulales</taxon>
        <taxon>Auriscalpiaceae</taxon>
        <taxon>Auriscalpium</taxon>
    </lineage>
</organism>
<dbReference type="EMBL" id="MU275850">
    <property type="protein sequence ID" value="KAI0051673.1"/>
    <property type="molecule type" value="Genomic_DNA"/>
</dbReference>
<dbReference type="Proteomes" id="UP000814033">
    <property type="component" value="Unassembled WGS sequence"/>
</dbReference>
<evidence type="ECO:0000313" key="2">
    <source>
        <dbReference type="Proteomes" id="UP000814033"/>
    </source>
</evidence>
<reference evidence="1" key="2">
    <citation type="journal article" date="2022" name="New Phytol.">
        <title>Evolutionary transition to the ectomycorrhizal habit in the genomes of a hyperdiverse lineage of mushroom-forming fungi.</title>
        <authorList>
            <person name="Looney B."/>
            <person name="Miyauchi S."/>
            <person name="Morin E."/>
            <person name="Drula E."/>
            <person name="Courty P.E."/>
            <person name="Kohler A."/>
            <person name="Kuo A."/>
            <person name="LaButti K."/>
            <person name="Pangilinan J."/>
            <person name="Lipzen A."/>
            <person name="Riley R."/>
            <person name="Andreopoulos W."/>
            <person name="He G."/>
            <person name="Johnson J."/>
            <person name="Nolan M."/>
            <person name="Tritt A."/>
            <person name="Barry K.W."/>
            <person name="Grigoriev I.V."/>
            <person name="Nagy L.G."/>
            <person name="Hibbett D."/>
            <person name="Henrissat B."/>
            <person name="Matheny P.B."/>
            <person name="Labbe J."/>
            <person name="Martin F.M."/>
        </authorList>
    </citation>
    <scope>NUCLEOTIDE SEQUENCE</scope>
    <source>
        <strain evidence="1">FP105234-sp</strain>
    </source>
</reference>
<reference evidence="1" key="1">
    <citation type="submission" date="2021-02" db="EMBL/GenBank/DDBJ databases">
        <authorList>
            <consortium name="DOE Joint Genome Institute"/>
            <person name="Ahrendt S."/>
            <person name="Looney B.P."/>
            <person name="Miyauchi S."/>
            <person name="Morin E."/>
            <person name="Drula E."/>
            <person name="Courty P.E."/>
            <person name="Chicoki N."/>
            <person name="Fauchery L."/>
            <person name="Kohler A."/>
            <person name="Kuo A."/>
            <person name="Labutti K."/>
            <person name="Pangilinan J."/>
            <person name="Lipzen A."/>
            <person name="Riley R."/>
            <person name="Andreopoulos W."/>
            <person name="He G."/>
            <person name="Johnson J."/>
            <person name="Barry K.W."/>
            <person name="Grigoriev I.V."/>
            <person name="Nagy L."/>
            <person name="Hibbett D."/>
            <person name="Henrissat B."/>
            <person name="Matheny P.B."/>
            <person name="Labbe J."/>
            <person name="Martin F."/>
        </authorList>
    </citation>
    <scope>NUCLEOTIDE SEQUENCE</scope>
    <source>
        <strain evidence="1">FP105234-sp</strain>
    </source>
</reference>
<evidence type="ECO:0000313" key="1">
    <source>
        <dbReference type="EMBL" id="KAI0051673.1"/>
    </source>
</evidence>
<name>A0ACB8S5E0_9AGAM</name>
<proteinExistence type="predicted"/>
<keyword evidence="2" id="KW-1185">Reference proteome</keyword>
<accession>A0ACB8S5E0</accession>
<protein>
    <submittedName>
        <fullName evidence="1">Uncharacterized protein</fullName>
    </submittedName>
</protein>
<comment type="caution">
    <text evidence="1">The sequence shown here is derived from an EMBL/GenBank/DDBJ whole genome shotgun (WGS) entry which is preliminary data.</text>
</comment>